<dbReference type="PANTHER" id="PTHR45642">
    <property type="entry name" value="GDSL ESTERASE/LIPASE EXL3"/>
    <property type="match status" value="1"/>
</dbReference>
<dbReference type="CDD" id="cd06222">
    <property type="entry name" value="RNase_H_like"/>
    <property type="match status" value="1"/>
</dbReference>
<dbReference type="InterPro" id="IPR044730">
    <property type="entry name" value="RNase_H-like_dom_plant"/>
</dbReference>
<name>A0A6P5YNW9_DURZI</name>
<dbReference type="RefSeq" id="XP_022741816.1">
    <property type="nucleotide sequence ID" value="XM_022886081.1"/>
</dbReference>
<gene>
    <name evidence="4" type="primary">LOC111293294</name>
</gene>
<evidence type="ECO:0000259" key="2">
    <source>
        <dbReference type="Pfam" id="PF13456"/>
    </source>
</evidence>
<dbReference type="PANTHER" id="PTHR45642:SF95">
    <property type="entry name" value="GDSL-LIKE LIPASE_ACYLHYDROLASE FAMILY PROTEIN, EXPRESSED"/>
    <property type="match status" value="1"/>
</dbReference>
<dbReference type="CDD" id="cd01837">
    <property type="entry name" value="SGNH_plant_lipase_like"/>
    <property type="match status" value="1"/>
</dbReference>
<dbReference type="SUPFAM" id="SSF52266">
    <property type="entry name" value="SGNH hydrolase"/>
    <property type="match status" value="1"/>
</dbReference>
<accession>A0A6P5YNW9</accession>
<feature type="domain" description="RNase H type-1" evidence="2">
    <location>
        <begin position="38"/>
        <end position="125"/>
    </location>
</feature>
<comment type="similarity">
    <text evidence="1">Belongs to the 'GDSL' lipolytic enzyme family.</text>
</comment>
<dbReference type="Proteomes" id="UP000515121">
    <property type="component" value="Unplaced"/>
</dbReference>
<dbReference type="InterPro" id="IPR001087">
    <property type="entry name" value="GDSL"/>
</dbReference>
<dbReference type="InterPro" id="IPR050592">
    <property type="entry name" value="GDSL_lipolytic_enzyme"/>
</dbReference>
<dbReference type="GO" id="GO:0003676">
    <property type="term" value="F:nucleic acid binding"/>
    <property type="evidence" value="ECO:0007669"/>
    <property type="project" value="InterPro"/>
</dbReference>
<reference evidence="4" key="1">
    <citation type="submission" date="2025-08" db="UniProtKB">
        <authorList>
            <consortium name="RefSeq"/>
        </authorList>
    </citation>
    <scope>IDENTIFICATION</scope>
    <source>
        <tissue evidence="4">Fruit stalk</tissue>
    </source>
</reference>
<dbReference type="Pfam" id="PF13456">
    <property type="entry name" value="RVT_3"/>
    <property type="match status" value="1"/>
</dbReference>
<dbReference type="AlphaFoldDB" id="A0A6P5YNW9"/>
<dbReference type="InterPro" id="IPR036514">
    <property type="entry name" value="SGNH_hydro_sf"/>
</dbReference>
<evidence type="ECO:0000313" key="4">
    <source>
        <dbReference type="RefSeq" id="XP_022741816.1"/>
    </source>
</evidence>
<dbReference type="KEGG" id="dzi:111293294"/>
<dbReference type="InterPro" id="IPR035669">
    <property type="entry name" value="SGNH_plant_lipase-like"/>
</dbReference>
<dbReference type="Gene3D" id="3.40.50.1110">
    <property type="entry name" value="SGNH hydrolase"/>
    <property type="match status" value="1"/>
</dbReference>
<dbReference type="Pfam" id="PF00657">
    <property type="entry name" value="Lipase_GDSL"/>
    <property type="match status" value="1"/>
</dbReference>
<proteinExistence type="inferred from homology"/>
<evidence type="ECO:0000256" key="1">
    <source>
        <dbReference type="ARBA" id="ARBA00008668"/>
    </source>
</evidence>
<protein>
    <submittedName>
        <fullName evidence="4">GDSL esterase/lipase EXL3-like</fullName>
    </submittedName>
</protein>
<dbReference type="FunFam" id="3.40.50.1110:FF:000003">
    <property type="entry name" value="GDSL esterase/lipase APG"/>
    <property type="match status" value="1"/>
</dbReference>
<sequence>MISSSKDFHEYNEKHARSVRMLSPSQWHKPPFSWIKVNYDVFFDPHLKKASISVIARDDNGCVVDGTNTLVHAGFALVAEALALRLGRVLVDKWGWRNVILESNNEELIQHLNSGLKQESWETMTIEEEIKTLKTARRGNTVTLFSLINLEEGLCIIRKTSYKKKMTFPSEMSRPPFSFPSSYRTIIISLFVVLYCHENIEAALVLPNNETIPAIFVFGDSIVDPGNNNNLKTIAKSNFLPYGRDFKKGPTGRFSNGKVPSDIIAEEFGVKQLVPAYLDPNLTLQDLLTGVSFASGAAGYDPITPKLANVLSMSDQLELFKQYTTKIQSAVGEEKTATIISKGIYIVCCGSNDVANTYFSTPIRRPHYDINSYSEFTASYASKFLQELYGLGARRIGLLGLPPIGCVPSQRTIGGGKNRECYEDENQLVSLYNDKLSSVIDSLKSVLTFQDTKLIFLDIYHPLLSLIQNPAKYGFQVANKGCCGTGLIEASVFCNPLSIPLTCKDASKYIFWDGYHPSEKAYKMLVATIINKHLNEFF</sequence>
<dbReference type="GO" id="GO:0005576">
    <property type="term" value="C:extracellular region"/>
    <property type="evidence" value="ECO:0007669"/>
    <property type="project" value="TreeGrafter"/>
</dbReference>
<dbReference type="InterPro" id="IPR002156">
    <property type="entry name" value="RNaseH_domain"/>
</dbReference>
<dbReference type="GeneID" id="111293294"/>
<dbReference type="GO" id="GO:0004523">
    <property type="term" value="F:RNA-DNA hybrid ribonuclease activity"/>
    <property type="evidence" value="ECO:0007669"/>
    <property type="project" value="InterPro"/>
</dbReference>
<dbReference type="OrthoDB" id="958031at2759"/>
<organism evidence="3 4">
    <name type="scientific">Durio zibethinus</name>
    <name type="common">Durian</name>
    <dbReference type="NCBI Taxonomy" id="66656"/>
    <lineage>
        <taxon>Eukaryota</taxon>
        <taxon>Viridiplantae</taxon>
        <taxon>Streptophyta</taxon>
        <taxon>Embryophyta</taxon>
        <taxon>Tracheophyta</taxon>
        <taxon>Spermatophyta</taxon>
        <taxon>Magnoliopsida</taxon>
        <taxon>eudicotyledons</taxon>
        <taxon>Gunneridae</taxon>
        <taxon>Pentapetalae</taxon>
        <taxon>rosids</taxon>
        <taxon>malvids</taxon>
        <taxon>Malvales</taxon>
        <taxon>Malvaceae</taxon>
        <taxon>Helicteroideae</taxon>
        <taxon>Durio</taxon>
    </lineage>
</organism>
<evidence type="ECO:0000313" key="3">
    <source>
        <dbReference type="Proteomes" id="UP000515121"/>
    </source>
</evidence>
<keyword evidence="3" id="KW-1185">Reference proteome</keyword>